<proteinExistence type="inferred from homology"/>
<gene>
    <name evidence="4" type="ORF">FJQ89_06570</name>
</gene>
<dbReference type="Proteomes" id="UP000316665">
    <property type="component" value="Chromosome"/>
</dbReference>
<dbReference type="PANTHER" id="PTHR48081">
    <property type="entry name" value="AB HYDROLASE SUPERFAMILY PROTEIN C4A8.06C"/>
    <property type="match status" value="1"/>
</dbReference>
<evidence type="ECO:0000259" key="3">
    <source>
        <dbReference type="Pfam" id="PF07859"/>
    </source>
</evidence>
<sequence>MSEFNFKSDSRSVHTAPRRAFLSACGALAAAVAAHGAARAAAPVSAAPGPIPLPPTVSPGWPRMFADLAAFPKPALPSPDDVEAWDALRQRLAAMFEEMSRERVSATGVRSRKGTLGGVPVIWLEPPHVRRRDCLIVYAHGGAYTLGTASSTLLAPAQMALATGFCVVSIDYTTAPRAKWERTTDDVGKVFAALYADGYAPRRIGCFGDSAGGGLLAGALLRMRDSKIPLPAAAALWSPWSDLDFQGDTLLTLAAADPIVSTETLRPSRDAYVGAGERRNPYASPVYGNYSKNYPPTLVQCGLREVLLSDSVRLYQAMAAGGVAVTLDAYEGMPHVHQTMADTSPEAQRAIAKTVAFLIGHVES</sequence>
<dbReference type="InterPro" id="IPR050300">
    <property type="entry name" value="GDXG_lipolytic_enzyme"/>
</dbReference>
<dbReference type="Pfam" id="PF07859">
    <property type="entry name" value="Abhydrolase_3"/>
    <property type="match status" value="1"/>
</dbReference>
<keyword evidence="5" id="KW-1185">Reference proteome</keyword>
<dbReference type="InterPro" id="IPR029058">
    <property type="entry name" value="AB_hydrolase_fold"/>
</dbReference>
<accession>A0A4Y6RB01</accession>
<reference evidence="4 5" key="1">
    <citation type="submission" date="2019-06" db="EMBL/GenBank/DDBJ databases">
        <title>Complete genome sequence of Janthinobacterium sp. SNU WT3 isolated from diseased rainbow trout.</title>
        <authorList>
            <person name="Oh W.T."/>
            <person name="Park S.C."/>
        </authorList>
    </citation>
    <scope>NUCLEOTIDE SEQUENCE [LARGE SCALE GENOMIC DNA]</scope>
    <source>
        <strain evidence="4 5">SNU WT3</strain>
    </source>
</reference>
<evidence type="ECO:0000313" key="5">
    <source>
        <dbReference type="Proteomes" id="UP000316665"/>
    </source>
</evidence>
<dbReference type="InterPro" id="IPR013094">
    <property type="entry name" value="AB_hydrolase_3"/>
</dbReference>
<organism evidence="4 5">
    <name type="scientific">Janthinobacterium tructae</name>
    <dbReference type="NCBI Taxonomy" id="2590869"/>
    <lineage>
        <taxon>Bacteria</taxon>
        <taxon>Pseudomonadati</taxon>
        <taxon>Pseudomonadota</taxon>
        <taxon>Betaproteobacteria</taxon>
        <taxon>Burkholderiales</taxon>
        <taxon>Oxalobacteraceae</taxon>
        <taxon>Janthinobacterium</taxon>
    </lineage>
</organism>
<dbReference type="PROSITE" id="PS51318">
    <property type="entry name" value="TAT"/>
    <property type="match status" value="1"/>
</dbReference>
<dbReference type="Gene3D" id="3.40.50.1820">
    <property type="entry name" value="alpha/beta hydrolase"/>
    <property type="match status" value="1"/>
</dbReference>
<dbReference type="SUPFAM" id="SSF53474">
    <property type="entry name" value="alpha/beta-Hydrolases"/>
    <property type="match status" value="1"/>
</dbReference>
<name>A0A4Y6RB01_9BURK</name>
<keyword evidence="2 4" id="KW-0378">Hydrolase</keyword>
<comment type="similarity">
    <text evidence="1">Belongs to the 'GDXG' lipolytic enzyme family.</text>
</comment>
<evidence type="ECO:0000313" key="4">
    <source>
        <dbReference type="EMBL" id="QDG70121.1"/>
    </source>
</evidence>
<dbReference type="EMBL" id="CP041185">
    <property type="protein sequence ID" value="QDG70121.1"/>
    <property type="molecule type" value="Genomic_DNA"/>
</dbReference>
<dbReference type="InterPro" id="IPR006311">
    <property type="entry name" value="TAT_signal"/>
</dbReference>
<evidence type="ECO:0000256" key="1">
    <source>
        <dbReference type="ARBA" id="ARBA00010515"/>
    </source>
</evidence>
<feature type="domain" description="Alpha/beta hydrolase fold-3" evidence="3">
    <location>
        <begin position="136"/>
        <end position="337"/>
    </location>
</feature>
<dbReference type="GO" id="GO:0004806">
    <property type="term" value="F:triacylglycerol lipase activity"/>
    <property type="evidence" value="ECO:0007669"/>
    <property type="project" value="TreeGrafter"/>
</dbReference>
<dbReference type="OrthoDB" id="9794445at2"/>
<protein>
    <submittedName>
        <fullName evidence="4">Alpha/beta hydrolase</fullName>
    </submittedName>
</protein>
<evidence type="ECO:0000256" key="2">
    <source>
        <dbReference type="ARBA" id="ARBA00022801"/>
    </source>
</evidence>
<dbReference type="KEGG" id="jas:FJQ89_06570"/>
<dbReference type="PANTHER" id="PTHR48081:SF30">
    <property type="entry name" value="ACETYL-HYDROLASE LIPR-RELATED"/>
    <property type="match status" value="1"/>
</dbReference>
<dbReference type="AlphaFoldDB" id="A0A4Y6RB01"/>